<feature type="transmembrane region" description="Helical" evidence="1">
    <location>
        <begin position="68"/>
        <end position="87"/>
    </location>
</feature>
<dbReference type="GO" id="GO:0016747">
    <property type="term" value="F:acyltransferase activity, transferring groups other than amino-acyl groups"/>
    <property type="evidence" value="ECO:0007669"/>
    <property type="project" value="InterPro"/>
</dbReference>
<reference evidence="3 4" key="1">
    <citation type="submission" date="2018-06" db="EMBL/GenBank/DDBJ databases">
        <title>The draft genome sequence of Crocinitomix sp. SM1701.</title>
        <authorList>
            <person name="Zhang X."/>
        </authorList>
    </citation>
    <scope>NUCLEOTIDE SEQUENCE [LARGE SCALE GENOMIC DNA]</scope>
    <source>
        <strain evidence="3 4">SM1701</strain>
    </source>
</reference>
<keyword evidence="1" id="KW-1133">Transmembrane helix</keyword>
<feature type="transmembrane region" description="Helical" evidence="1">
    <location>
        <begin position="191"/>
        <end position="210"/>
    </location>
</feature>
<feature type="transmembrane region" description="Helical" evidence="1">
    <location>
        <begin position="320"/>
        <end position="338"/>
    </location>
</feature>
<evidence type="ECO:0000313" key="3">
    <source>
        <dbReference type="EMBL" id="PZE16829.1"/>
    </source>
</evidence>
<keyword evidence="1" id="KW-0472">Membrane</keyword>
<feature type="transmembrane region" description="Helical" evidence="1">
    <location>
        <begin position="350"/>
        <end position="372"/>
    </location>
</feature>
<evidence type="ECO:0000313" key="4">
    <source>
        <dbReference type="Proteomes" id="UP000249248"/>
    </source>
</evidence>
<keyword evidence="1" id="KW-0812">Transmembrane</keyword>
<comment type="caution">
    <text evidence="3">The sequence shown here is derived from an EMBL/GenBank/DDBJ whole genome shotgun (WGS) entry which is preliminary data.</text>
</comment>
<dbReference type="AlphaFoldDB" id="A0A2W1MXG1"/>
<evidence type="ECO:0000256" key="1">
    <source>
        <dbReference type="SAM" id="Phobius"/>
    </source>
</evidence>
<sequence>MNQRILLTQQNNIKIEKPYFQNLDALRFFAAFAVFIFHFFQEFNVYFIPATAQTTFKLMNVVLSKGALGVNFFFVLSGFLITYLILFEIQQKGNFQLKNFLIRRTLRIWPLYFLIMLIGFVIFPVIIPGYSTVHNPWYYVFFLANFDEINHGLQDAINFLTAPWSVAVEEQFYLFWGVALSLLFKTKKFKLNHLLLLIWLLSIGFTLLHIGEERILYYHTFSVMSNIVIGGFLAQLTFNKNTFLMGLKNMPKYLILLVYLAGFTIILLKNKIFIGPMEVLEQSIISLFFAFVILEQVYLKNAIFKVGKIKFFNHLGKISYGLYLYHLIIMYLIQRFISPHILDNSPVFNLALLLSINGLATYFLAALSYLYFEKPFLSIKKNFT</sequence>
<dbReference type="GO" id="GO:0000271">
    <property type="term" value="P:polysaccharide biosynthetic process"/>
    <property type="evidence" value="ECO:0007669"/>
    <property type="project" value="TreeGrafter"/>
</dbReference>
<name>A0A2W1MXG1_9FLAO</name>
<dbReference type="InterPro" id="IPR050879">
    <property type="entry name" value="Acyltransferase_3"/>
</dbReference>
<feature type="transmembrane region" description="Helical" evidence="1">
    <location>
        <begin position="162"/>
        <end position="184"/>
    </location>
</feature>
<dbReference type="PANTHER" id="PTHR23028">
    <property type="entry name" value="ACETYLTRANSFERASE"/>
    <property type="match status" value="1"/>
</dbReference>
<dbReference type="EMBL" id="QKSB01000006">
    <property type="protein sequence ID" value="PZE16829.1"/>
    <property type="molecule type" value="Genomic_DNA"/>
</dbReference>
<feature type="transmembrane region" description="Helical" evidence="1">
    <location>
        <begin position="216"/>
        <end position="238"/>
    </location>
</feature>
<proteinExistence type="predicted"/>
<organism evidence="3 4">
    <name type="scientific">Putridiphycobacter roseus</name>
    <dbReference type="NCBI Taxonomy" id="2219161"/>
    <lineage>
        <taxon>Bacteria</taxon>
        <taxon>Pseudomonadati</taxon>
        <taxon>Bacteroidota</taxon>
        <taxon>Flavobacteriia</taxon>
        <taxon>Flavobacteriales</taxon>
        <taxon>Crocinitomicaceae</taxon>
        <taxon>Putridiphycobacter</taxon>
    </lineage>
</organism>
<evidence type="ECO:0000259" key="2">
    <source>
        <dbReference type="Pfam" id="PF01757"/>
    </source>
</evidence>
<keyword evidence="4" id="KW-1185">Reference proteome</keyword>
<feature type="transmembrane region" description="Helical" evidence="1">
    <location>
        <begin position="108"/>
        <end position="127"/>
    </location>
</feature>
<dbReference type="Proteomes" id="UP000249248">
    <property type="component" value="Unassembled WGS sequence"/>
</dbReference>
<dbReference type="InterPro" id="IPR002656">
    <property type="entry name" value="Acyl_transf_3_dom"/>
</dbReference>
<feature type="transmembrane region" description="Helical" evidence="1">
    <location>
        <begin position="25"/>
        <end position="48"/>
    </location>
</feature>
<accession>A0A2W1MXG1</accession>
<feature type="transmembrane region" description="Helical" evidence="1">
    <location>
        <begin position="280"/>
        <end position="299"/>
    </location>
</feature>
<dbReference type="Pfam" id="PF01757">
    <property type="entry name" value="Acyl_transf_3"/>
    <property type="match status" value="1"/>
</dbReference>
<dbReference type="PANTHER" id="PTHR23028:SF53">
    <property type="entry name" value="ACYL_TRANSF_3 DOMAIN-CONTAINING PROTEIN"/>
    <property type="match status" value="1"/>
</dbReference>
<dbReference type="GO" id="GO:0016020">
    <property type="term" value="C:membrane"/>
    <property type="evidence" value="ECO:0007669"/>
    <property type="project" value="TreeGrafter"/>
</dbReference>
<protein>
    <recommendedName>
        <fullName evidence="2">Acyltransferase 3 domain-containing protein</fullName>
    </recommendedName>
</protein>
<gene>
    <name evidence="3" type="ORF">DNU06_11270</name>
</gene>
<feature type="domain" description="Acyltransferase 3" evidence="2">
    <location>
        <begin position="21"/>
        <end position="355"/>
    </location>
</feature>
<feature type="transmembrane region" description="Helical" evidence="1">
    <location>
        <begin position="250"/>
        <end position="268"/>
    </location>
</feature>